<evidence type="ECO:0000313" key="1">
    <source>
        <dbReference type="EMBL" id="EEF38883.1"/>
    </source>
</evidence>
<protein>
    <submittedName>
        <fullName evidence="1">Uncharacterized protein</fullName>
    </submittedName>
</protein>
<dbReference type="AlphaFoldDB" id="B9SC25"/>
<gene>
    <name evidence="1" type="ORF">RCOM_0701920</name>
</gene>
<dbReference type="EMBL" id="EQ973918">
    <property type="protein sequence ID" value="EEF38883.1"/>
    <property type="molecule type" value="Genomic_DNA"/>
</dbReference>
<dbReference type="InParanoid" id="B9SC25"/>
<proteinExistence type="predicted"/>
<dbReference type="Proteomes" id="UP000008311">
    <property type="component" value="Unassembled WGS sequence"/>
</dbReference>
<organism evidence="1 2">
    <name type="scientific">Ricinus communis</name>
    <name type="common">Castor bean</name>
    <dbReference type="NCBI Taxonomy" id="3988"/>
    <lineage>
        <taxon>Eukaryota</taxon>
        <taxon>Viridiplantae</taxon>
        <taxon>Streptophyta</taxon>
        <taxon>Embryophyta</taxon>
        <taxon>Tracheophyta</taxon>
        <taxon>Spermatophyta</taxon>
        <taxon>Magnoliopsida</taxon>
        <taxon>eudicotyledons</taxon>
        <taxon>Gunneridae</taxon>
        <taxon>Pentapetalae</taxon>
        <taxon>rosids</taxon>
        <taxon>fabids</taxon>
        <taxon>Malpighiales</taxon>
        <taxon>Euphorbiaceae</taxon>
        <taxon>Acalyphoideae</taxon>
        <taxon>Acalypheae</taxon>
        <taxon>Ricinus</taxon>
    </lineage>
</organism>
<sequence>MRFTYSTGCHAEPIMVSHNCTRSILICSFNLKGINIQLKQRTTRRCARKPVEAYSSSVTHVE</sequence>
<name>B9SC25_RICCO</name>
<evidence type="ECO:0000313" key="2">
    <source>
        <dbReference type="Proteomes" id="UP000008311"/>
    </source>
</evidence>
<reference evidence="2" key="1">
    <citation type="journal article" date="2010" name="Nat. Biotechnol.">
        <title>Draft genome sequence of the oilseed species Ricinus communis.</title>
        <authorList>
            <person name="Chan A.P."/>
            <person name="Crabtree J."/>
            <person name="Zhao Q."/>
            <person name="Lorenzi H."/>
            <person name="Orvis J."/>
            <person name="Puiu D."/>
            <person name="Melake-Berhan A."/>
            <person name="Jones K.M."/>
            <person name="Redman J."/>
            <person name="Chen G."/>
            <person name="Cahoon E.B."/>
            <person name="Gedil M."/>
            <person name="Stanke M."/>
            <person name="Haas B.J."/>
            <person name="Wortman J.R."/>
            <person name="Fraser-Liggett C.M."/>
            <person name="Ravel J."/>
            <person name="Rabinowicz P.D."/>
        </authorList>
    </citation>
    <scope>NUCLEOTIDE SEQUENCE [LARGE SCALE GENOMIC DNA]</scope>
    <source>
        <strain evidence="2">cv. Hale</strain>
    </source>
</reference>
<keyword evidence="2" id="KW-1185">Reference proteome</keyword>
<accession>B9SC25</accession>